<dbReference type="EC" id="3.4.24.-" evidence="10"/>
<keyword evidence="1 6" id="KW-0645">Protease</keyword>
<dbReference type="GO" id="GO:0016020">
    <property type="term" value="C:membrane"/>
    <property type="evidence" value="ECO:0007669"/>
    <property type="project" value="TreeGrafter"/>
</dbReference>
<dbReference type="AlphaFoldDB" id="A0A238KVP4"/>
<keyword evidence="5 6" id="KW-0482">Metalloprotease</keyword>
<dbReference type="Pfam" id="PF01435">
    <property type="entry name" value="Peptidase_M48"/>
    <property type="match status" value="1"/>
</dbReference>
<evidence type="ECO:0000313" key="10">
    <source>
        <dbReference type="EMBL" id="SMX46691.1"/>
    </source>
</evidence>
<feature type="transmembrane region" description="Helical" evidence="7">
    <location>
        <begin position="100"/>
        <end position="119"/>
    </location>
</feature>
<dbReference type="RefSeq" id="WP_245853452.1">
    <property type="nucleotide sequence ID" value="NZ_FXYF01000010.1"/>
</dbReference>
<dbReference type="GO" id="GO:0046872">
    <property type="term" value="F:metal ion binding"/>
    <property type="evidence" value="ECO:0007669"/>
    <property type="project" value="UniProtKB-KW"/>
</dbReference>
<dbReference type="InterPro" id="IPR055518">
    <property type="entry name" value="DUF7092"/>
</dbReference>
<keyword evidence="7" id="KW-0812">Transmembrane</keyword>
<keyword evidence="7" id="KW-1133">Transmembrane helix</keyword>
<evidence type="ECO:0000256" key="6">
    <source>
        <dbReference type="RuleBase" id="RU003983"/>
    </source>
</evidence>
<evidence type="ECO:0000256" key="2">
    <source>
        <dbReference type="ARBA" id="ARBA00022723"/>
    </source>
</evidence>
<name>A0A238KVP4_9RHOB</name>
<evidence type="ECO:0000259" key="8">
    <source>
        <dbReference type="Pfam" id="PF01435"/>
    </source>
</evidence>
<keyword evidence="2" id="KW-0479">Metal-binding</keyword>
<evidence type="ECO:0000256" key="4">
    <source>
        <dbReference type="ARBA" id="ARBA00022833"/>
    </source>
</evidence>
<evidence type="ECO:0000256" key="1">
    <source>
        <dbReference type="ARBA" id="ARBA00022670"/>
    </source>
</evidence>
<dbReference type="PANTHER" id="PTHR22726">
    <property type="entry name" value="METALLOENDOPEPTIDASE OMA1"/>
    <property type="match status" value="1"/>
</dbReference>
<dbReference type="GO" id="GO:0004222">
    <property type="term" value="F:metalloendopeptidase activity"/>
    <property type="evidence" value="ECO:0007669"/>
    <property type="project" value="InterPro"/>
</dbReference>
<feature type="transmembrane region" description="Helical" evidence="7">
    <location>
        <begin position="247"/>
        <end position="269"/>
    </location>
</feature>
<feature type="domain" description="Peptidase M48" evidence="8">
    <location>
        <begin position="171"/>
        <end position="341"/>
    </location>
</feature>
<protein>
    <submittedName>
        <fullName evidence="10">Metalloprotease LoiP</fullName>
        <ecNumber evidence="10">3.4.24.-</ecNumber>
    </submittedName>
</protein>
<keyword evidence="4 6" id="KW-0862">Zinc</keyword>
<sequence length="370" mass="39930">MILPLHTGPFEAEGLYFDGLTAEARPVTLRIDEDRRALVAEGIDWPLDEIRELTDVAGADLVILRLKDDEVARLILKDASIRPRLPNRTRAAPLVRRGRLMAWAVGAVASVALILFVLVPTMADQLAEFIPPEGEKALGEVTLTQIREALDETGLGALSFCTDPYGEAALRKIEARLVATMDPPVDITVHVLNHEMVNAFALPGGHVVFFRGLLDEAGTPEEIAAVFAHEIGHVVSRDPTRHALRSAGSLGVLGLIFGDFAGGFVVLMLTEQLIQAQYSQDAEAAADGFAHDMMRKAQIAPSSLAAMFETFRKLGGDAEGLLAHFMSHPQLGDRIAAAQEATPPGFVPRPLLTPAEWAALKDICKGDSLF</sequence>
<dbReference type="GO" id="GO:0051603">
    <property type="term" value="P:proteolysis involved in protein catabolic process"/>
    <property type="evidence" value="ECO:0007669"/>
    <property type="project" value="TreeGrafter"/>
</dbReference>
<gene>
    <name evidence="10" type="primary">loiP_2</name>
    <name evidence="10" type="ORF">MAA8898_03489</name>
</gene>
<reference evidence="10 11" key="1">
    <citation type="submission" date="2017-05" db="EMBL/GenBank/DDBJ databases">
        <authorList>
            <person name="Song R."/>
            <person name="Chenine A.L."/>
            <person name="Ruprecht R.M."/>
        </authorList>
    </citation>
    <scope>NUCLEOTIDE SEQUENCE [LARGE SCALE GENOMIC DNA]</scope>
    <source>
        <strain evidence="10 11">CECT 8898</strain>
    </source>
</reference>
<evidence type="ECO:0000256" key="5">
    <source>
        <dbReference type="ARBA" id="ARBA00023049"/>
    </source>
</evidence>
<dbReference type="InterPro" id="IPR001915">
    <property type="entry name" value="Peptidase_M48"/>
</dbReference>
<evidence type="ECO:0000256" key="3">
    <source>
        <dbReference type="ARBA" id="ARBA00022801"/>
    </source>
</evidence>
<comment type="similarity">
    <text evidence="6">Belongs to the peptidase M48 family.</text>
</comment>
<keyword evidence="3 6" id="KW-0378">Hydrolase</keyword>
<evidence type="ECO:0000259" key="9">
    <source>
        <dbReference type="Pfam" id="PF23368"/>
    </source>
</evidence>
<evidence type="ECO:0000313" key="11">
    <source>
        <dbReference type="Proteomes" id="UP000207598"/>
    </source>
</evidence>
<dbReference type="CDD" id="cd07332">
    <property type="entry name" value="M48C_Oma1_like"/>
    <property type="match status" value="1"/>
</dbReference>
<proteinExistence type="inferred from homology"/>
<keyword evidence="7" id="KW-0472">Membrane</keyword>
<dbReference type="InterPro" id="IPR051156">
    <property type="entry name" value="Mito/Outer_Membr_Metalloprot"/>
</dbReference>
<accession>A0A238KVP4</accession>
<organism evidence="10 11">
    <name type="scientific">Maliponia aquimaris</name>
    <dbReference type="NCBI Taxonomy" id="1673631"/>
    <lineage>
        <taxon>Bacteria</taxon>
        <taxon>Pseudomonadati</taxon>
        <taxon>Pseudomonadota</taxon>
        <taxon>Alphaproteobacteria</taxon>
        <taxon>Rhodobacterales</taxon>
        <taxon>Paracoccaceae</taxon>
        <taxon>Maliponia</taxon>
    </lineage>
</organism>
<keyword evidence="11" id="KW-1185">Reference proteome</keyword>
<dbReference type="Gene3D" id="3.30.2010.10">
    <property type="entry name" value="Metalloproteases ('zincins'), catalytic domain"/>
    <property type="match status" value="1"/>
</dbReference>
<dbReference type="Proteomes" id="UP000207598">
    <property type="component" value="Unassembled WGS sequence"/>
</dbReference>
<dbReference type="Pfam" id="PF23368">
    <property type="entry name" value="DUF7092"/>
    <property type="match status" value="1"/>
</dbReference>
<feature type="domain" description="DUF7092" evidence="9">
    <location>
        <begin position="12"/>
        <end position="79"/>
    </location>
</feature>
<dbReference type="PANTHER" id="PTHR22726:SF1">
    <property type="entry name" value="METALLOENDOPEPTIDASE OMA1, MITOCHONDRIAL"/>
    <property type="match status" value="1"/>
</dbReference>
<dbReference type="EMBL" id="FXYF01000010">
    <property type="protein sequence ID" value="SMX46691.1"/>
    <property type="molecule type" value="Genomic_DNA"/>
</dbReference>
<evidence type="ECO:0000256" key="7">
    <source>
        <dbReference type="SAM" id="Phobius"/>
    </source>
</evidence>
<comment type="cofactor">
    <cofactor evidence="6">
        <name>Zn(2+)</name>
        <dbReference type="ChEBI" id="CHEBI:29105"/>
    </cofactor>
    <text evidence="6">Binds 1 zinc ion per subunit.</text>
</comment>